<dbReference type="InterPro" id="IPR003607">
    <property type="entry name" value="HD/PDEase_dom"/>
</dbReference>
<dbReference type="PANTHER" id="PTHR43155">
    <property type="entry name" value="CYCLIC DI-GMP PHOSPHODIESTERASE PA4108-RELATED"/>
    <property type="match status" value="1"/>
</dbReference>
<reference evidence="2" key="2">
    <citation type="submission" date="2021-04" db="EMBL/GenBank/DDBJ databases">
        <authorList>
            <person name="Gilroy R."/>
        </authorList>
    </citation>
    <scope>NUCLEOTIDE SEQUENCE</scope>
    <source>
        <strain evidence="2">B5-657</strain>
    </source>
</reference>
<dbReference type="CDD" id="cd00077">
    <property type="entry name" value="HDc"/>
    <property type="match status" value="1"/>
</dbReference>
<dbReference type="Pfam" id="PF13487">
    <property type="entry name" value="HD_5"/>
    <property type="match status" value="1"/>
</dbReference>
<dbReference type="PROSITE" id="PS51832">
    <property type="entry name" value="HD_GYP"/>
    <property type="match status" value="1"/>
</dbReference>
<protein>
    <submittedName>
        <fullName evidence="2">HD-GYP domain-containing protein</fullName>
    </submittedName>
</protein>
<reference evidence="2" key="1">
    <citation type="journal article" date="2021" name="PeerJ">
        <title>Extensive microbial diversity within the chicken gut microbiome revealed by metagenomics and culture.</title>
        <authorList>
            <person name="Gilroy R."/>
            <person name="Ravi A."/>
            <person name="Getino M."/>
            <person name="Pursley I."/>
            <person name="Horton D.L."/>
            <person name="Alikhan N.F."/>
            <person name="Baker D."/>
            <person name="Gharbi K."/>
            <person name="Hall N."/>
            <person name="Watson M."/>
            <person name="Adriaenssens E.M."/>
            <person name="Foster-Nyarko E."/>
            <person name="Jarju S."/>
            <person name="Secka A."/>
            <person name="Antonio M."/>
            <person name="Oren A."/>
            <person name="Chaudhuri R.R."/>
            <person name="La Ragione R."/>
            <person name="Hildebrand F."/>
            <person name="Pallen M.J."/>
        </authorList>
    </citation>
    <scope>NUCLEOTIDE SEQUENCE</scope>
    <source>
        <strain evidence="2">B5-657</strain>
    </source>
</reference>
<dbReference type="Proteomes" id="UP000824229">
    <property type="component" value="Unassembled WGS sequence"/>
</dbReference>
<gene>
    <name evidence="2" type="ORF">H9872_06245</name>
</gene>
<dbReference type="InterPro" id="IPR037522">
    <property type="entry name" value="HD_GYP_dom"/>
</dbReference>
<organism evidence="2 3">
    <name type="scientific">Candidatus Cellulosilyticum pullistercoris</name>
    <dbReference type="NCBI Taxonomy" id="2838521"/>
    <lineage>
        <taxon>Bacteria</taxon>
        <taxon>Bacillati</taxon>
        <taxon>Bacillota</taxon>
        <taxon>Clostridia</taxon>
        <taxon>Lachnospirales</taxon>
        <taxon>Cellulosilyticaceae</taxon>
        <taxon>Cellulosilyticum</taxon>
    </lineage>
</organism>
<evidence type="ECO:0000313" key="3">
    <source>
        <dbReference type="Proteomes" id="UP000824229"/>
    </source>
</evidence>
<name>A0A9E2KCR7_9FIRM</name>
<comment type="caution">
    <text evidence="2">The sequence shown here is derived from an EMBL/GenBank/DDBJ whole genome shotgun (WGS) entry which is preliminary data.</text>
</comment>
<proteinExistence type="predicted"/>
<dbReference type="SMART" id="SM00471">
    <property type="entry name" value="HDc"/>
    <property type="match status" value="1"/>
</dbReference>
<dbReference type="AlphaFoldDB" id="A0A9E2KCR7"/>
<sequence>MQKLTIPLSKSMPGMIVAEPIRNLDTGVIYVGADQELNADAIQKLKNTDIHEIKIFVNTWDNVWKVSKETKEVYNRCTEAAKRLLNQIAYDNVVDFVAFKKIKDEMADKFNDNYKIIGCINLFKIADSYTYTHSINVALLSTLIGKWMKYGKDMQDSLMLAGLLHDIGKMKIDKNILNKPDKLTDDEFEVIKKHPVYSYELLQENREIPLDFKVGILMHHERMDGSGYPYGVYNENINDIAKILAIADTYDAMISERPYQKKRSPFEVIQLMQTGIFGKLDPKILLTFLSNIATYYIGTYVTLSNGEIGEVVAINPLCLYRPIVRVQDRYIDMYTDDSIQIIDIT</sequence>
<accession>A0A9E2KCR7</accession>
<dbReference type="EMBL" id="JAHLFQ010000137">
    <property type="protein sequence ID" value="MBU3804337.1"/>
    <property type="molecule type" value="Genomic_DNA"/>
</dbReference>
<dbReference type="Gene3D" id="1.10.3210.10">
    <property type="entry name" value="Hypothetical protein af1432"/>
    <property type="match status" value="1"/>
</dbReference>
<evidence type="ECO:0000313" key="2">
    <source>
        <dbReference type="EMBL" id="MBU3804337.1"/>
    </source>
</evidence>
<dbReference type="SUPFAM" id="SSF109604">
    <property type="entry name" value="HD-domain/PDEase-like"/>
    <property type="match status" value="1"/>
</dbReference>
<feature type="domain" description="HD-GYP" evidence="1">
    <location>
        <begin position="108"/>
        <end position="304"/>
    </location>
</feature>
<dbReference type="PANTHER" id="PTHR43155:SF2">
    <property type="entry name" value="CYCLIC DI-GMP PHOSPHODIESTERASE PA4108"/>
    <property type="match status" value="1"/>
</dbReference>
<evidence type="ECO:0000259" key="1">
    <source>
        <dbReference type="PROSITE" id="PS51832"/>
    </source>
</evidence>